<evidence type="ECO:0000313" key="13">
    <source>
        <dbReference type="Proteomes" id="UP000366872"/>
    </source>
</evidence>
<evidence type="ECO:0000256" key="3">
    <source>
        <dbReference type="ARBA" id="ARBA00022448"/>
    </source>
</evidence>
<dbReference type="InterPro" id="IPR049031">
    <property type="entry name" value="T2SSK_SAM-like_1st"/>
</dbReference>
<dbReference type="EMBL" id="CAAHFG010000001">
    <property type="protein sequence ID" value="VGO14262.1"/>
    <property type="molecule type" value="Genomic_DNA"/>
</dbReference>
<keyword evidence="5" id="KW-0997">Cell inner membrane</keyword>
<evidence type="ECO:0000256" key="7">
    <source>
        <dbReference type="ARBA" id="ARBA00022927"/>
    </source>
</evidence>
<comment type="subcellular location">
    <subcellularLocation>
        <location evidence="1">Cell inner membrane</location>
    </subcellularLocation>
</comment>
<dbReference type="Gene3D" id="1.10.40.60">
    <property type="entry name" value="EpsJ-like"/>
    <property type="match status" value="1"/>
</dbReference>
<evidence type="ECO:0000256" key="6">
    <source>
        <dbReference type="ARBA" id="ARBA00022692"/>
    </source>
</evidence>
<feature type="domain" description="T2SS protein K first SAM-like" evidence="11">
    <location>
        <begin position="156"/>
        <end position="231"/>
    </location>
</feature>
<dbReference type="SUPFAM" id="SSF158544">
    <property type="entry name" value="GspK insert domain-like"/>
    <property type="match status" value="1"/>
</dbReference>
<evidence type="ECO:0000256" key="10">
    <source>
        <dbReference type="SAM" id="Phobius"/>
    </source>
</evidence>
<evidence type="ECO:0000256" key="8">
    <source>
        <dbReference type="ARBA" id="ARBA00022989"/>
    </source>
</evidence>
<dbReference type="RefSeq" id="WP_168442247.1">
    <property type="nucleotide sequence ID" value="NZ_CAAHFG010000001.1"/>
</dbReference>
<name>A0A6C2U2P2_PONDE</name>
<accession>A0A6C2U2P2</accession>
<evidence type="ECO:0000256" key="5">
    <source>
        <dbReference type="ARBA" id="ARBA00022519"/>
    </source>
</evidence>
<proteinExistence type="inferred from homology"/>
<keyword evidence="3" id="KW-0813">Transport</keyword>
<reference evidence="12 13" key="1">
    <citation type="submission" date="2019-04" db="EMBL/GenBank/DDBJ databases">
        <authorList>
            <person name="Van Vliet M D."/>
        </authorList>
    </citation>
    <scope>NUCLEOTIDE SEQUENCE [LARGE SCALE GENOMIC DNA]</scope>
    <source>
        <strain evidence="12 13">F1</strain>
    </source>
</reference>
<evidence type="ECO:0000256" key="4">
    <source>
        <dbReference type="ARBA" id="ARBA00022475"/>
    </source>
</evidence>
<keyword evidence="8 10" id="KW-1133">Transmembrane helix</keyword>
<keyword evidence="4" id="KW-1003">Cell membrane</keyword>
<dbReference type="PANTHER" id="PTHR38831:SF1">
    <property type="entry name" value="TYPE II SECRETION SYSTEM PROTEIN K-RELATED"/>
    <property type="match status" value="1"/>
</dbReference>
<keyword evidence="13" id="KW-1185">Reference proteome</keyword>
<evidence type="ECO:0000256" key="2">
    <source>
        <dbReference type="ARBA" id="ARBA00007246"/>
    </source>
</evidence>
<dbReference type="AlphaFoldDB" id="A0A6C2U2P2"/>
<protein>
    <recommendedName>
        <fullName evidence="11">T2SS protein K first SAM-like domain-containing protein</fullName>
    </recommendedName>
</protein>
<dbReference type="InterPro" id="IPR005628">
    <property type="entry name" value="GspK"/>
</dbReference>
<dbReference type="PANTHER" id="PTHR38831">
    <property type="entry name" value="TYPE II SECRETION SYSTEM PROTEIN K"/>
    <property type="match status" value="1"/>
</dbReference>
<keyword evidence="9 10" id="KW-0472">Membrane</keyword>
<dbReference type="InterPro" id="IPR038072">
    <property type="entry name" value="GspK_central_sf"/>
</dbReference>
<gene>
    <name evidence="12" type="ORF">PDESU_02821</name>
</gene>
<sequence length="373" mass="40907">MIAMCLYIEQKQDAEARNPDRKHGAVLLIVLGVILLASWMLVQIIGRVTEEVALRGVDDQNDAIRAAAFQSLEITIGVLAEIQLLDGGLYSPAQGWASPLGYAGFPMAAVSNELALGSGGESEIRGVDEMAEFAFPPGIEVDVEIRDESGRLPLNQTSGERWKLLFEEMEIQPADAATLADCLLDWIDRDNETRLNGAEAGVYQRRDPAYLPANAPIEDLLELRLVEGFDRLFFDEHGVPNDLFRTFRNCVSMMEAGKVNLNTVHPLVLEVLAEELDFEAQRVADFVRGVDLEAGTSDDLVLRPGLDDPDVPTDNDGEPLDFSATCRYLTVHIASRSAGTVFNLSARLDTETPSGEQIYPMTILDLQTKGSTL</sequence>
<keyword evidence="7" id="KW-0653">Protein transport</keyword>
<dbReference type="GO" id="GO:0009306">
    <property type="term" value="P:protein secretion"/>
    <property type="evidence" value="ECO:0007669"/>
    <property type="project" value="InterPro"/>
</dbReference>
<evidence type="ECO:0000313" key="12">
    <source>
        <dbReference type="EMBL" id="VGO14262.1"/>
    </source>
</evidence>
<evidence type="ECO:0000256" key="9">
    <source>
        <dbReference type="ARBA" id="ARBA00023136"/>
    </source>
</evidence>
<evidence type="ECO:0000256" key="1">
    <source>
        <dbReference type="ARBA" id="ARBA00004533"/>
    </source>
</evidence>
<comment type="similarity">
    <text evidence="2">Belongs to the GSP K family.</text>
</comment>
<keyword evidence="6 10" id="KW-0812">Transmembrane</keyword>
<dbReference type="Proteomes" id="UP000366872">
    <property type="component" value="Unassembled WGS sequence"/>
</dbReference>
<dbReference type="Pfam" id="PF21687">
    <property type="entry name" value="T2SSK_1st"/>
    <property type="match status" value="1"/>
</dbReference>
<evidence type="ECO:0000259" key="11">
    <source>
        <dbReference type="Pfam" id="PF21687"/>
    </source>
</evidence>
<feature type="transmembrane region" description="Helical" evidence="10">
    <location>
        <begin position="25"/>
        <end position="45"/>
    </location>
</feature>
<dbReference type="GO" id="GO:0005886">
    <property type="term" value="C:plasma membrane"/>
    <property type="evidence" value="ECO:0007669"/>
    <property type="project" value="UniProtKB-SubCell"/>
</dbReference>
<organism evidence="12 13">
    <name type="scientific">Pontiella desulfatans</name>
    <dbReference type="NCBI Taxonomy" id="2750659"/>
    <lineage>
        <taxon>Bacteria</taxon>
        <taxon>Pseudomonadati</taxon>
        <taxon>Kiritimatiellota</taxon>
        <taxon>Kiritimatiellia</taxon>
        <taxon>Kiritimatiellales</taxon>
        <taxon>Pontiellaceae</taxon>
        <taxon>Pontiella</taxon>
    </lineage>
</organism>